<dbReference type="RefSeq" id="WP_320425558.1">
    <property type="nucleotide sequence ID" value="NZ_JAXCLA010000008.1"/>
</dbReference>
<reference evidence="1 2" key="1">
    <citation type="submission" date="2023-11" db="EMBL/GenBank/DDBJ databases">
        <title>Paucibacter sp. nov., isolated from fresh soil in Korea.</title>
        <authorList>
            <person name="Le N.T.T."/>
        </authorList>
    </citation>
    <scope>NUCLEOTIDE SEQUENCE [LARGE SCALE GENOMIC DNA]</scope>
    <source>
        <strain evidence="1 2">R3-3</strain>
    </source>
</reference>
<sequence length="147" mass="16323">MAIWQFDVSLVPAAASWSDREHAPLNSGEITFLHRLLAATTPRVSNVDDGSTTYGYAHGNRIDLTELAPGKHAAWIAIDARSDCDYFCRLVCQLARVLDCELFSPEFETTLSPTRKGLLSGLMRSRAWTYALDPTQFQATSRGRRGC</sequence>
<protein>
    <submittedName>
        <fullName evidence="1">Uncharacterized protein</fullName>
    </submittedName>
</protein>
<evidence type="ECO:0000313" key="1">
    <source>
        <dbReference type="EMBL" id="MDY0747596.1"/>
    </source>
</evidence>
<proteinExistence type="predicted"/>
<accession>A0ABU5DMQ3</accession>
<gene>
    <name evidence="1" type="ORF">SNE35_24045</name>
</gene>
<organism evidence="1 2">
    <name type="scientific">Roseateles agri</name>
    <dbReference type="NCBI Taxonomy" id="3098619"/>
    <lineage>
        <taxon>Bacteria</taxon>
        <taxon>Pseudomonadati</taxon>
        <taxon>Pseudomonadota</taxon>
        <taxon>Betaproteobacteria</taxon>
        <taxon>Burkholderiales</taxon>
        <taxon>Sphaerotilaceae</taxon>
        <taxon>Roseateles</taxon>
    </lineage>
</organism>
<evidence type="ECO:0000313" key="2">
    <source>
        <dbReference type="Proteomes" id="UP001285263"/>
    </source>
</evidence>
<dbReference type="EMBL" id="JAXCLA010000008">
    <property type="protein sequence ID" value="MDY0747596.1"/>
    <property type="molecule type" value="Genomic_DNA"/>
</dbReference>
<dbReference type="Proteomes" id="UP001285263">
    <property type="component" value="Unassembled WGS sequence"/>
</dbReference>
<keyword evidence="2" id="KW-1185">Reference proteome</keyword>
<name>A0ABU5DMQ3_9BURK</name>
<comment type="caution">
    <text evidence="1">The sequence shown here is derived from an EMBL/GenBank/DDBJ whole genome shotgun (WGS) entry which is preliminary data.</text>
</comment>